<evidence type="ECO:0000313" key="2">
    <source>
        <dbReference type="Proteomes" id="UP000215027"/>
    </source>
</evidence>
<dbReference type="Proteomes" id="UP000215027">
    <property type="component" value="Chromosome II"/>
</dbReference>
<sequence>MAGSGWRVAGGASRVAGGGRRFAANDSWQTIHGGLKPAAGTQNRLKPVEEVVYEVICGNDGRSLRRVETRRWHTKPAEAG</sequence>
<dbReference type="EMBL" id="LN890656">
    <property type="protein sequence ID" value="CUS05633.1"/>
    <property type="molecule type" value="Genomic_DNA"/>
</dbReference>
<evidence type="ECO:0000313" key="1">
    <source>
        <dbReference type="EMBL" id="CUS05633.1"/>
    </source>
</evidence>
<accession>A0A161KBA7</accession>
<protein>
    <submittedName>
        <fullName evidence="1">Uncharacterized protein</fullName>
    </submittedName>
</protein>
<name>A0A161KBA7_9CHLR</name>
<gene>
    <name evidence="1" type="ORF">CFX0092_B0099</name>
</gene>
<reference evidence="1" key="1">
    <citation type="submission" date="2016-01" db="EMBL/GenBank/DDBJ databases">
        <authorList>
            <person name="Mcilroy J.S."/>
            <person name="Karst M S."/>
            <person name="Albertsen M."/>
        </authorList>
    </citation>
    <scope>NUCLEOTIDE SEQUENCE</scope>
    <source>
        <strain evidence="1">Cfx-K</strain>
    </source>
</reference>
<keyword evidence="2" id="KW-1185">Reference proteome</keyword>
<dbReference type="KEGG" id="pbf:CFX0092_B0099"/>
<organism evidence="1 2">
    <name type="scientific">Candidatus Promineifilum breve</name>
    <dbReference type="NCBI Taxonomy" id="1806508"/>
    <lineage>
        <taxon>Bacteria</taxon>
        <taxon>Bacillati</taxon>
        <taxon>Chloroflexota</taxon>
        <taxon>Ardenticatenia</taxon>
        <taxon>Candidatus Promineifilales</taxon>
        <taxon>Candidatus Promineifilaceae</taxon>
        <taxon>Candidatus Promineifilum</taxon>
    </lineage>
</organism>
<dbReference type="AlphaFoldDB" id="A0A161KBA7"/>
<proteinExistence type="predicted"/>